<keyword evidence="2" id="KW-1185">Reference proteome</keyword>
<gene>
    <name evidence="1" type="ORF">GKO32_12705</name>
</gene>
<protein>
    <submittedName>
        <fullName evidence="1">Uncharacterized protein</fullName>
    </submittedName>
</protein>
<name>A0A6N7Z3V0_9PSEU</name>
<accession>A0A6N7Z3V0</accession>
<organism evidence="1 2">
    <name type="scientific">Amycolatopsis pithecellobii</name>
    <dbReference type="NCBI Taxonomy" id="664692"/>
    <lineage>
        <taxon>Bacteria</taxon>
        <taxon>Bacillati</taxon>
        <taxon>Actinomycetota</taxon>
        <taxon>Actinomycetes</taxon>
        <taxon>Pseudonocardiales</taxon>
        <taxon>Pseudonocardiaceae</taxon>
        <taxon>Amycolatopsis</taxon>
    </lineage>
</organism>
<dbReference type="Proteomes" id="UP000440096">
    <property type="component" value="Unassembled WGS sequence"/>
</dbReference>
<dbReference type="EMBL" id="WMBA01000015">
    <property type="protein sequence ID" value="MTD54834.1"/>
    <property type="molecule type" value="Genomic_DNA"/>
</dbReference>
<proteinExistence type="predicted"/>
<dbReference type="OrthoDB" id="3541030at2"/>
<evidence type="ECO:0000313" key="2">
    <source>
        <dbReference type="Proteomes" id="UP000440096"/>
    </source>
</evidence>
<dbReference type="AlphaFoldDB" id="A0A6N7Z3V0"/>
<comment type="caution">
    <text evidence="1">The sequence shown here is derived from an EMBL/GenBank/DDBJ whole genome shotgun (WGS) entry which is preliminary data.</text>
</comment>
<evidence type="ECO:0000313" key="1">
    <source>
        <dbReference type="EMBL" id="MTD54834.1"/>
    </source>
</evidence>
<sequence length="85" mass="9371">MWPTASSRTPQVHAQIDALPTEALSLLADAMGVLELTPWNGPAYNEAKPDSPMRQFDFGEGRGLITYLVLDDLDRVDVLDVTWIG</sequence>
<reference evidence="1 2" key="1">
    <citation type="submission" date="2019-11" db="EMBL/GenBank/DDBJ databases">
        <title>Draft genome of Amycolatopsis RM579.</title>
        <authorList>
            <person name="Duangmal K."/>
            <person name="Mingma R."/>
        </authorList>
    </citation>
    <scope>NUCLEOTIDE SEQUENCE [LARGE SCALE GENOMIC DNA]</scope>
    <source>
        <strain evidence="1 2">RM579</strain>
    </source>
</reference>